<proteinExistence type="predicted"/>
<name>A0A9D1T305_9BACT</name>
<organism evidence="2 3">
    <name type="scientific">Candidatus Spyradenecus faecavium</name>
    <dbReference type="NCBI Taxonomy" id="2840947"/>
    <lineage>
        <taxon>Bacteria</taxon>
        <taxon>Pseudomonadati</taxon>
        <taxon>Lentisphaerota</taxon>
        <taxon>Lentisphaeria</taxon>
        <taxon>Lentisphaerales</taxon>
        <taxon>Lentisphaeraceae</taxon>
        <taxon>Lentisphaeraceae incertae sedis</taxon>
        <taxon>Candidatus Spyradenecus</taxon>
    </lineage>
</organism>
<protein>
    <recommendedName>
        <fullName evidence="1">S-adenosyl-L-homocysteine hydrolase NAD binding domain-containing protein</fullName>
    </recommendedName>
</protein>
<dbReference type="SUPFAM" id="SSF51735">
    <property type="entry name" value="NAD(P)-binding Rossmann-fold domains"/>
    <property type="match status" value="1"/>
</dbReference>
<reference evidence="2" key="1">
    <citation type="submission" date="2020-10" db="EMBL/GenBank/DDBJ databases">
        <authorList>
            <person name="Gilroy R."/>
        </authorList>
    </citation>
    <scope>NUCLEOTIDE SEQUENCE</scope>
    <source>
        <strain evidence="2">35461</strain>
    </source>
</reference>
<evidence type="ECO:0000259" key="1">
    <source>
        <dbReference type="SMART" id="SM00997"/>
    </source>
</evidence>
<feature type="domain" description="S-adenosyl-L-homocysteine hydrolase NAD binding" evidence="1">
    <location>
        <begin position="153"/>
        <end position="307"/>
    </location>
</feature>
<gene>
    <name evidence="2" type="ORF">IAC79_01720</name>
</gene>
<dbReference type="Gene3D" id="3.40.50.720">
    <property type="entry name" value="NAD(P)-binding Rossmann-like Domain"/>
    <property type="match status" value="1"/>
</dbReference>
<dbReference type="InterPro" id="IPR042172">
    <property type="entry name" value="Adenosylhomocyst_ase-like_sf"/>
</dbReference>
<comment type="caution">
    <text evidence="2">The sequence shown here is derived from an EMBL/GenBank/DDBJ whole genome shotgun (WGS) entry which is preliminary data.</text>
</comment>
<dbReference type="Pfam" id="PF13241">
    <property type="entry name" value="NAD_binding_7"/>
    <property type="match status" value="1"/>
</dbReference>
<accession>A0A9D1T305</accession>
<sequence length="346" mass="36577">MTPSRQEAEAALARDYPPADCPALTRQRTDWARARPLAGLTVLDATPLFRNTLVKHLALQAAGAEVWVGYGRAMPFDPQAADLAPALGLRVPDAARLARGFDVVLDCAAAFADVPARLGRAELTRSGALRYRALALPCPVLDVDAGRVKTFETALGTGDGLIRGLRRFGVGDLRGRLAVVFGCGKVGRGILFRLAREGARCFVVDPARPDPPRGAALAEDPPAFLRRADLVVTATGRKDAAAPYAADLLAGHAVLANMGVEDEFGPGVPADRVLNAKAPLNFALPDPTRMRYIDPTMALHNLAALRLAHAAPAPGLHPIAPADETDILAALPQPLLDELTAFEDAQ</sequence>
<dbReference type="InterPro" id="IPR015878">
    <property type="entry name" value="Ado_hCys_hydrolase_NAD-bd"/>
</dbReference>
<dbReference type="Proteomes" id="UP000886845">
    <property type="component" value="Unassembled WGS sequence"/>
</dbReference>
<dbReference type="SMART" id="SM00997">
    <property type="entry name" value="AdoHcyase_NAD"/>
    <property type="match status" value="1"/>
</dbReference>
<dbReference type="SUPFAM" id="SSF52283">
    <property type="entry name" value="Formate/glycerate dehydrogenase catalytic domain-like"/>
    <property type="match status" value="1"/>
</dbReference>
<evidence type="ECO:0000313" key="2">
    <source>
        <dbReference type="EMBL" id="HIV08818.1"/>
    </source>
</evidence>
<dbReference type="InterPro" id="IPR036291">
    <property type="entry name" value="NAD(P)-bd_dom_sf"/>
</dbReference>
<dbReference type="EMBL" id="DVOR01000056">
    <property type="protein sequence ID" value="HIV08818.1"/>
    <property type="molecule type" value="Genomic_DNA"/>
</dbReference>
<evidence type="ECO:0000313" key="3">
    <source>
        <dbReference type="Proteomes" id="UP000886845"/>
    </source>
</evidence>
<reference evidence="2" key="2">
    <citation type="journal article" date="2021" name="PeerJ">
        <title>Extensive microbial diversity within the chicken gut microbiome revealed by metagenomics and culture.</title>
        <authorList>
            <person name="Gilroy R."/>
            <person name="Ravi A."/>
            <person name="Getino M."/>
            <person name="Pursley I."/>
            <person name="Horton D.L."/>
            <person name="Alikhan N.F."/>
            <person name="Baker D."/>
            <person name="Gharbi K."/>
            <person name="Hall N."/>
            <person name="Watson M."/>
            <person name="Adriaenssens E.M."/>
            <person name="Foster-Nyarko E."/>
            <person name="Jarju S."/>
            <person name="Secka A."/>
            <person name="Antonio M."/>
            <person name="Oren A."/>
            <person name="Chaudhuri R.R."/>
            <person name="La Ragione R."/>
            <person name="Hildebrand F."/>
            <person name="Pallen M.J."/>
        </authorList>
    </citation>
    <scope>NUCLEOTIDE SEQUENCE</scope>
    <source>
        <strain evidence="2">35461</strain>
    </source>
</reference>
<dbReference type="AlphaFoldDB" id="A0A9D1T305"/>
<dbReference type="Gene3D" id="3.40.50.1480">
    <property type="entry name" value="Adenosylhomocysteinase-like"/>
    <property type="match status" value="1"/>
</dbReference>